<sequence>MVKCPLAGDDESGNEFHFTDIIYEKAIGEGIAKITINRAERRNALRPLTIKELSRAFDDARNDSSVGVIILTGKETKAFYSGCDQVLRTKDGYADYENFGCLNVLDLQETKAFYSGCDQVLRTKDGYADYENFGCLNVLDLQIRGLPKPVIAMIGPKRTREMWFLARFYTASKVYKMGLINIVVL</sequence>
<dbReference type="PANTHER" id="PTHR43113:SF1">
    <property type="entry name" value="1,4-DIHYDROXY-2-NAPHTHOYL-COA SYNTHASE, PEROXISOMAL"/>
    <property type="match status" value="1"/>
</dbReference>
<dbReference type="AlphaFoldDB" id="A0AAW0JT31"/>
<gene>
    <name evidence="1" type="primary">MENB_0</name>
    <name evidence="1" type="ORF">CFP56_029031</name>
</gene>
<dbReference type="Proteomes" id="UP000237347">
    <property type="component" value="Unassembled WGS sequence"/>
</dbReference>
<dbReference type="GO" id="GO:0005829">
    <property type="term" value="C:cytosol"/>
    <property type="evidence" value="ECO:0007669"/>
    <property type="project" value="TreeGrafter"/>
</dbReference>
<accession>A0AAW0JT31</accession>
<organism evidence="1 2">
    <name type="scientific">Quercus suber</name>
    <name type="common">Cork oak</name>
    <dbReference type="NCBI Taxonomy" id="58331"/>
    <lineage>
        <taxon>Eukaryota</taxon>
        <taxon>Viridiplantae</taxon>
        <taxon>Streptophyta</taxon>
        <taxon>Embryophyta</taxon>
        <taxon>Tracheophyta</taxon>
        <taxon>Spermatophyta</taxon>
        <taxon>Magnoliopsida</taxon>
        <taxon>eudicotyledons</taxon>
        <taxon>Gunneridae</taxon>
        <taxon>Pentapetalae</taxon>
        <taxon>rosids</taxon>
        <taxon>fabids</taxon>
        <taxon>Fagales</taxon>
        <taxon>Fagaceae</taxon>
        <taxon>Quercus</taxon>
    </lineage>
</organism>
<dbReference type="Pfam" id="PF00378">
    <property type="entry name" value="ECH_1"/>
    <property type="match status" value="1"/>
</dbReference>
<dbReference type="GO" id="GO:0009234">
    <property type="term" value="P:menaquinone biosynthetic process"/>
    <property type="evidence" value="ECO:0007669"/>
    <property type="project" value="TreeGrafter"/>
</dbReference>
<protein>
    <submittedName>
        <fullName evidence="1">1,4-dihydroxy-2-naphthoyl-CoA synthase, peroxisomal</fullName>
    </submittedName>
</protein>
<dbReference type="Gene3D" id="3.90.226.10">
    <property type="entry name" value="2-enoyl-CoA Hydratase, Chain A, domain 1"/>
    <property type="match status" value="1"/>
</dbReference>
<feature type="non-terminal residue" evidence="1">
    <location>
        <position position="185"/>
    </location>
</feature>
<dbReference type="InterPro" id="IPR029045">
    <property type="entry name" value="ClpP/crotonase-like_dom_sf"/>
</dbReference>
<evidence type="ECO:0000313" key="1">
    <source>
        <dbReference type="EMBL" id="KAK7829510.1"/>
    </source>
</evidence>
<dbReference type="SUPFAM" id="SSF52096">
    <property type="entry name" value="ClpP/crotonase"/>
    <property type="match status" value="1"/>
</dbReference>
<dbReference type="EMBL" id="PKMF04000480">
    <property type="protein sequence ID" value="KAK7829510.1"/>
    <property type="molecule type" value="Genomic_DNA"/>
</dbReference>
<keyword evidence="2" id="KW-1185">Reference proteome</keyword>
<proteinExistence type="predicted"/>
<dbReference type="CDD" id="cd06558">
    <property type="entry name" value="crotonase-like"/>
    <property type="match status" value="1"/>
</dbReference>
<dbReference type="GO" id="GO:0008935">
    <property type="term" value="F:1,4-dihydroxy-2-naphthoyl-CoA synthase activity"/>
    <property type="evidence" value="ECO:0007669"/>
    <property type="project" value="TreeGrafter"/>
</dbReference>
<comment type="caution">
    <text evidence="1">The sequence shown here is derived from an EMBL/GenBank/DDBJ whole genome shotgun (WGS) entry which is preliminary data.</text>
</comment>
<evidence type="ECO:0000313" key="2">
    <source>
        <dbReference type="Proteomes" id="UP000237347"/>
    </source>
</evidence>
<name>A0AAW0JT31_QUESU</name>
<reference evidence="1 2" key="1">
    <citation type="journal article" date="2018" name="Sci. Data">
        <title>The draft genome sequence of cork oak.</title>
        <authorList>
            <person name="Ramos A.M."/>
            <person name="Usie A."/>
            <person name="Barbosa P."/>
            <person name="Barros P.M."/>
            <person name="Capote T."/>
            <person name="Chaves I."/>
            <person name="Simoes F."/>
            <person name="Abreu I."/>
            <person name="Carrasquinho I."/>
            <person name="Faro C."/>
            <person name="Guimaraes J.B."/>
            <person name="Mendonca D."/>
            <person name="Nobrega F."/>
            <person name="Rodrigues L."/>
            <person name="Saibo N.J.M."/>
            <person name="Varela M.C."/>
            <person name="Egas C."/>
            <person name="Matos J."/>
            <person name="Miguel C.M."/>
            <person name="Oliveira M.M."/>
            <person name="Ricardo C.P."/>
            <person name="Goncalves S."/>
        </authorList>
    </citation>
    <scope>NUCLEOTIDE SEQUENCE [LARGE SCALE GENOMIC DNA]</scope>
    <source>
        <strain evidence="2">cv. HL8</strain>
    </source>
</reference>
<dbReference type="PANTHER" id="PTHR43113">
    <property type="entry name" value="NUCLEOSIDE-DIPHOSPHATE-SUGAR EPIMERASE"/>
    <property type="match status" value="1"/>
</dbReference>
<dbReference type="InterPro" id="IPR001753">
    <property type="entry name" value="Enoyl-CoA_hydra/iso"/>
</dbReference>